<feature type="chain" id="PRO_5043958585" evidence="3">
    <location>
        <begin position="28"/>
        <end position="1300"/>
    </location>
</feature>
<dbReference type="Proteomes" id="UP001431776">
    <property type="component" value="Unassembled WGS sequence"/>
</dbReference>
<dbReference type="InterPro" id="IPR045474">
    <property type="entry name" value="GEVED"/>
</dbReference>
<dbReference type="PANTHER" id="PTHR47635">
    <property type="entry name" value="CUB DOMAIN-CONTAINING PROTEIN"/>
    <property type="match status" value="1"/>
</dbReference>
<comment type="caution">
    <text evidence="5">The sequence shown here is derived from an EMBL/GenBank/DDBJ whole genome shotgun (WGS) entry which is preliminary data.</text>
</comment>
<dbReference type="EMBL" id="JASCXX010000004">
    <property type="protein sequence ID" value="MDI6448323.1"/>
    <property type="molecule type" value="Genomic_DNA"/>
</dbReference>
<organism evidence="5 6">
    <name type="scientific">Anaerobaca lacustris</name>
    <dbReference type="NCBI Taxonomy" id="3044600"/>
    <lineage>
        <taxon>Bacteria</taxon>
        <taxon>Pseudomonadati</taxon>
        <taxon>Planctomycetota</taxon>
        <taxon>Phycisphaerae</taxon>
        <taxon>Sedimentisphaerales</taxon>
        <taxon>Anaerobacaceae</taxon>
        <taxon>Anaerobaca</taxon>
    </lineage>
</organism>
<dbReference type="InterPro" id="IPR006558">
    <property type="entry name" value="LamG-like"/>
</dbReference>
<dbReference type="Pfam" id="PF20009">
    <property type="entry name" value="GEVED"/>
    <property type="match status" value="1"/>
</dbReference>
<keyword evidence="2" id="KW-1015">Disulfide bond</keyword>
<keyword evidence="6" id="KW-1185">Reference proteome</keyword>
<evidence type="ECO:0000313" key="6">
    <source>
        <dbReference type="Proteomes" id="UP001431776"/>
    </source>
</evidence>
<evidence type="ECO:0000313" key="5">
    <source>
        <dbReference type="EMBL" id="MDI6448323.1"/>
    </source>
</evidence>
<dbReference type="PANTHER" id="PTHR47635:SF2">
    <property type="entry name" value="LAMG-LIKE JELLYROLL FOLD DOMAIN-CONTAINING PROTEIN"/>
    <property type="match status" value="1"/>
</dbReference>
<dbReference type="InterPro" id="IPR057223">
    <property type="entry name" value="DUF7901"/>
</dbReference>
<sequence>MSGLKATFARVAIAASIWMLGVGISGAATDQFTVEFDRAGQMIAGQGTGYERGAWYYYPNTDWWAQWFYNGPHNPRGTKMVSVDLNVVILDPTSSTRSYMEVALNWTTANWPSDAEAPPLPRDLRGLDHERQVIRRAELVARMEIRDSISIHAPFEISEFCPTWISIDVRGENVRIQGRISHECVSDEVPADEYEFGDAPDPTYPTLLKNDGARHAVVPGIHLGRLIDAEPDGQPNATASGDDLHGLSDEDGVVFSNLVLGESATVEVTASVAGALNAWIDWNADGDWDDAGEHVFVDVPLVAGVNTLTLDVPAKAASGATFVRFRFSTMRGLRVTGPAPDGEVEDYMVRIEESVLPSTPPIEHLKWSQPALEWDPVSGIPIYCGWGEPSYASKPLDVAQGSWKIVADDFRCFGQMPVTSVHWWGSYQNWDGVEAPRTRPQSWRIGFWSNVPADSRYPFSRPGRLLWLVDAEAGRVAEELAGFGEFPNRPSDTCFRYHVDLDAREHFRQGDYVENHTHDSIFWVSITAVYTGSPAPDYPWGWMSRGESWMDAAVTFSLRTDDLRQGMTVDAAVVQPIANSLVCERLNAYDMAFELNTDPDYIKWEQSFTGLRNWKHYEDEESLATSGPMALDKWVQDPDMAGTGIDVDITRDLPVTWAAQIAADDFECTTTGPITGITLWGSWYNDILPSGSASNVVFTLTIREDVPAGDGAVRYSMPGKVLWTREFAADEFTVRSIDARAQGFYSPCNLAYEPASHLTVYRYDFPIDRREAFEQTGSPSRPTVYWLCAQAYVLQKAGSPATRFGWKASADQWNDSAVWVQAQEPYHGTWQQLRYPRGHTLALQPFDLAFAIRTEQSGAGLTYRRLVADDWQCTSAAPVTGIVWWGSYIGYGYQPCDCSQMTPPRQPDYFSLAIWSDAPDPTPGDPTTYSYPGEKIWEYTSKDFDEVMVGFDKHPEADQTDMRGFEPVYRYTLQLPRDAWFVQKNPRDIYWLSIAAVYEDLRSTEYAWGWTNHPHTAWTLSGARSLAHWKLDESAGALAADSSGNGNDGMLVGNPVWRPAEGQIGGAIDLDGRGAYVRVSKPRGLDFAPGSFSVSTWVNTREVRGRWQAIMEYDRASTAGNRFGLWIDANGRFHFRVGLTTAQSTRSLNANQWYLLTATYDASTRQMRLYIDGVLAGTATQSTGYVAPTQTALTIGVRGDETAEFFNGRLDDVRIFGVALSAEDVLAMIGAGRNSGAVAGQLSPTAATAVWEWTELYDQTGAKQDLSFMLFTDWSQDETDGELIGEILIPGDWPTEDPKK</sequence>
<dbReference type="RefSeq" id="WP_349243730.1">
    <property type="nucleotide sequence ID" value="NZ_JASCXX010000004.1"/>
</dbReference>
<evidence type="ECO:0000256" key="2">
    <source>
        <dbReference type="ARBA" id="ARBA00023157"/>
    </source>
</evidence>
<evidence type="ECO:0000256" key="3">
    <source>
        <dbReference type="SAM" id="SignalP"/>
    </source>
</evidence>
<dbReference type="Pfam" id="PF25470">
    <property type="entry name" value="DUF7901"/>
    <property type="match status" value="3"/>
</dbReference>
<feature type="domain" description="LamG-like jellyroll fold" evidence="4">
    <location>
        <begin position="1090"/>
        <end position="1223"/>
    </location>
</feature>
<evidence type="ECO:0000256" key="1">
    <source>
        <dbReference type="ARBA" id="ARBA00022729"/>
    </source>
</evidence>
<dbReference type="Gene3D" id="2.60.120.200">
    <property type="match status" value="1"/>
</dbReference>
<protein>
    <submittedName>
        <fullName evidence="5">LamG domain-containing protein</fullName>
    </submittedName>
</protein>
<feature type="signal peptide" evidence="3">
    <location>
        <begin position="1"/>
        <end position="27"/>
    </location>
</feature>
<evidence type="ECO:0000259" key="4">
    <source>
        <dbReference type="SMART" id="SM00560"/>
    </source>
</evidence>
<gene>
    <name evidence="5" type="ORF">QJ522_04650</name>
</gene>
<dbReference type="Pfam" id="PF13385">
    <property type="entry name" value="Laminin_G_3"/>
    <property type="match status" value="1"/>
</dbReference>
<name>A0AAW6TXV9_9BACT</name>
<dbReference type="SUPFAM" id="SSF49899">
    <property type="entry name" value="Concanavalin A-like lectins/glucanases"/>
    <property type="match status" value="1"/>
</dbReference>
<keyword evidence="1 3" id="KW-0732">Signal</keyword>
<reference evidence="5" key="1">
    <citation type="submission" date="2023-05" db="EMBL/GenBank/DDBJ databases">
        <title>Anaerotaeda fermentans gen. nov., sp. nov., a novel anaerobic planctomycete of the new family within the order Sedimentisphaerales isolated from Taman Peninsula, Russia.</title>
        <authorList>
            <person name="Khomyakova M.A."/>
            <person name="Merkel A.Y."/>
            <person name="Slobodkin A.I."/>
        </authorList>
    </citation>
    <scope>NUCLEOTIDE SEQUENCE</scope>
    <source>
        <strain evidence="5">M17dextr</strain>
    </source>
</reference>
<dbReference type="InterPro" id="IPR013320">
    <property type="entry name" value="ConA-like_dom_sf"/>
</dbReference>
<dbReference type="SMART" id="SM00560">
    <property type="entry name" value="LamGL"/>
    <property type="match status" value="1"/>
</dbReference>
<proteinExistence type="predicted"/>
<accession>A0AAW6TXV9</accession>